<dbReference type="AlphaFoldDB" id="A0A9W8Q1V0"/>
<accession>A0A9W8Q1V0</accession>
<name>A0A9W8Q1V0_9HYPO</name>
<keyword evidence="2" id="KW-1185">Reference proteome</keyword>
<reference evidence="1" key="1">
    <citation type="submission" date="2022-10" db="EMBL/GenBank/DDBJ databases">
        <title>Fusarium specimens isolated from Avocado Roots.</title>
        <authorList>
            <person name="Stajich J."/>
            <person name="Roper C."/>
            <person name="Heimlech-Rivalta G."/>
        </authorList>
    </citation>
    <scope>NUCLEOTIDE SEQUENCE</scope>
    <source>
        <strain evidence="1">CF00143</strain>
    </source>
</reference>
<sequence>MALSHGFPSSVGVKHRFNTPDEDFVEEQELLLRPEEAGFGEEREVEEYSPLRKHFTLLGLGYLSFYR</sequence>
<gene>
    <name evidence="1" type="ORF">NW766_001842</name>
</gene>
<organism evidence="1 2">
    <name type="scientific">Fusarium irregulare</name>
    <dbReference type="NCBI Taxonomy" id="2494466"/>
    <lineage>
        <taxon>Eukaryota</taxon>
        <taxon>Fungi</taxon>
        <taxon>Dikarya</taxon>
        <taxon>Ascomycota</taxon>
        <taxon>Pezizomycotina</taxon>
        <taxon>Sordariomycetes</taxon>
        <taxon>Hypocreomycetidae</taxon>
        <taxon>Hypocreales</taxon>
        <taxon>Nectriaceae</taxon>
        <taxon>Fusarium</taxon>
        <taxon>Fusarium incarnatum-equiseti species complex</taxon>
    </lineage>
</organism>
<comment type="caution">
    <text evidence="1">The sequence shown here is derived from an EMBL/GenBank/DDBJ whole genome shotgun (WGS) entry which is preliminary data.</text>
</comment>
<dbReference type="EMBL" id="JAPDHF010000002">
    <property type="protein sequence ID" value="KAJ4022795.1"/>
    <property type="molecule type" value="Genomic_DNA"/>
</dbReference>
<evidence type="ECO:0000313" key="1">
    <source>
        <dbReference type="EMBL" id="KAJ4022795.1"/>
    </source>
</evidence>
<dbReference type="Proteomes" id="UP001152130">
    <property type="component" value="Unassembled WGS sequence"/>
</dbReference>
<protein>
    <submittedName>
        <fullName evidence="1">Uncharacterized protein</fullName>
    </submittedName>
</protein>
<evidence type="ECO:0000313" key="2">
    <source>
        <dbReference type="Proteomes" id="UP001152130"/>
    </source>
</evidence>
<proteinExistence type="predicted"/>